<dbReference type="EMBL" id="LSSN01000044">
    <property type="protein sequence ID" value="OMJ26261.1"/>
    <property type="molecule type" value="Genomic_DNA"/>
</dbReference>
<dbReference type="InterPro" id="IPR001878">
    <property type="entry name" value="Znf_CCHC"/>
</dbReference>
<proteinExistence type="predicted"/>
<reference evidence="3 4" key="1">
    <citation type="submission" date="2017-01" db="EMBL/GenBank/DDBJ databases">
        <authorList>
            <person name="Mah S.A."/>
            <person name="Swanson W.J."/>
            <person name="Moy G.W."/>
            <person name="Vacquier V.D."/>
        </authorList>
    </citation>
    <scope>NUCLEOTIDE SEQUENCE [LARGE SCALE GENOMIC DNA]</scope>
    <source>
        <strain evidence="3 4">GSMNP</strain>
    </source>
</reference>
<evidence type="ECO:0000256" key="1">
    <source>
        <dbReference type="PROSITE-ProRule" id="PRU00047"/>
    </source>
</evidence>
<organism evidence="3 4">
    <name type="scientific">Smittium culicis</name>
    <dbReference type="NCBI Taxonomy" id="133412"/>
    <lineage>
        <taxon>Eukaryota</taxon>
        <taxon>Fungi</taxon>
        <taxon>Fungi incertae sedis</taxon>
        <taxon>Zoopagomycota</taxon>
        <taxon>Kickxellomycotina</taxon>
        <taxon>Harpellomycetes</taxon>
        <taxon>Harpellales</taxon>
        <taxon>Legeriomycetaceae</taxon>
        <taxon>Smittium</taxon>
    </lineage>
</organism>
<sequence length="425" mass="48306">MTTDTIRTIIFGRNTLLLRTTYCIEITAVPKGWNLYQTDMVAQGTPDICYDVYSASVSNLGNCSYELRMSDVPTTGIIQKHSGLEEVLRSLKKLSISDPEKKGVPEDWVRQPPELFSGKWDENVTKFLKSFTAPVDRMKLNLESAELISHFKEYLKSEALRISDPLAVIYPERNEFVEKFSDRFNGKERIKRAKAELAIFDAMDLTDQTEQITEILKKATTMDRNRILDKDHQKRFGKSKRELAMYSNSKHSNSQPDQLSPKSQLKIVTTSSGKYMARIKCFRCELTGHYSRDCPTYASKATNEITETKNPKHENTRVRKIPFSTGITAPESKRLDVSNTPTPIRKLLEKKLDVNLVELRNQYESTKEVTAVTVRLSKHNIRKSGLLDGIGTGDELCGKNNADKLHKSACQAVTKRETEVQGIRV</sequence>
<dbReference type="STRING" id="133412.A0A1R1YH71"/>
<evidence type="ECO:0000259" key="2">
    <source>
        <dbReference type="PROSITE" id="PS50158"/>
    </source>
</evidence>
<dbReference type="GO" id="GO:0008270">
    <property type="term" value="F:zinc ion binding"/>
    <property type="evidence" value="ECO:0007669"/>
    <property type="project" value="UniProtKB-KW"/>
</dbReference>
<dbReference type="AlphaFoldDB" id="A0A1R1YH71"/>
<accession>A0A1R1YH71</accession>
<keyword evidence="1" id="KW-0479">Metal-binding</keyword>
<evidence type="ECO:0000313" key="3">
    <source>
        <dbReference type="EMBL" id="OMJ26261.1"/>
    </source>
</evidence>
<dbReference type="SUPFAM" id="SSF57756">
    <property type="entry name" value="Retrovirus zinc finger-like domains"/>
    <property type="match status" value="1"/>
</dbReference>
<feature type="domain" description="CCHC-type" evidence="2">
    <location>
        <begin position="280"/>
        <end position="295"/>
    </location>
</feature>
<evidence type="ECO:0000313" key="4">
    <source>
        <dbReference type="Proteomes" id="UP000187283"/>
    </source>
</evidence>
<dbReference type="SMART" id="SM00343">
    <property type="entry name" value="ZnF_C2HC"/>
    <property type="match status" value="1"/>
</dbReference>
<name>A0A1R1YH71_9FUNG</name>
<dbReference type="Proteomes" id="UP000187283">
    <property type="component" value="Unassembled WGS sequence"/>
</dbReference>
<dbReference type="Pfam" id="PF00098">
    <property type="entry name" value="zf-CCHC"/>
    <property type="match status" value="1"/>
</dbReference>
<gene>
    <name evidence="3" type="ORF">AYI70_g290</name>
</gene>
<dbReference type="OrthoDB" id="2423195at2759"/>
<dbReference type="GO" id="GO:0003676">
    <property type="term" value="F:nucleic acid binding"/>
    <property type="evidence" value="ECO:0007669"/>
    <property type="project" value="InterPro"/>
</dbReference>
<comment type="caution">
    <text evidence="3">The sequence shown here is derived from an EMBL/GenBank/DDBJ whole genome shotgun (WGS) entry which is preliminary data.</text>
</comment>
<protein>
    <recommendedName>
        <fullName evidence="2">CCHC-type domain-containing protein</fullName>
    </recommendedName>
</protein>
<keyword evidence="1" id="KW-0862">Zinc</keyword>
<dbReference type="InterPro" id="IPR036875">
    <property type="entry name" value="Znf_CCHC_sf"/>
</dbReference>
<dbReference type="Gene3D" id="4.10.60.10">
    <property type="entry name" value="Zinc finger, CCHC-type"/>
    <property type="match status" value="1"/>
</dbReference>
<dbReference type="PROSITE" id="PS50158">
    <property type="entry name" value="ZF_CCHC"/>
    <property type="match status" value="1"/>
</dbReference>
<keyword evidence="1" id="KW-0863">Zinc-finger</keyword>
<keyword evidence="4" id="KW-1185">Reference proteome</keyword>